<protein>
    <submittedName>
        <fullName evidence="2">Uncharacterized protein</fullName>
    </submittedName>
</protein>
<evidence type="ECO:0000256" key="1">
    <source>
        <dbReference type="SAM" id="Phobius"/>
    </source>
</evidence>
<sequence length="78" mass="8769">MTSDGVFFYENSDKTIFDKRYQLCYNMGMGAVQSGKAVQSFPRKGVSRMSVIEVLTLLLVITNIITLVVTICNNNKKK</sequence>
<evidence type="ECO:0000313" key="2">
    <source>
        <dbReference type="EMBL" id="EXM40176.1"/>
    </source>
</evidence>
<keyword evidence="1" id="KW-1133">Transmembrane helix</keyword>
<reference evidence="2 3" key="1">
    <citation type="submission" date="2013-06" db="EMBL/GenBank/DDBJ databases">
        <title>Rumen cellulosomics: divergent fiber-degrading strategies revealed by comparative genome-wide analysis of six Ruminococcal strains.</title>
        <authorList>
            <person name="Dassa B."/>
            <person name="Borovok I."/>
            <person name="Lamed R."/>
            <person name="Flint H."/>
            <person name="Yeoman C.J."/>
            <person name="White B."/>
            <person name="Bayer E.A."/>
        </authorList>
    </citation>
    <scope>NUCLEOTIDE SEQUENCE [LARGE SCALE GENOMIC DNA]</scope>
    <source>
        <strain evidence="2 3">SY3</strain>
    </source>
</reference>
<organism evidence="2 3">
    <name type="scientific">Ruminococcus albus SY3</name>
    <dbReference type="NCBI Taxonomy" id="1341156"/>
    <lineage>
        <taxon>Bacteria</taxon>
        <taxon>Bacillati</taxon>
        <taxon>Bacillota</taxon>
        <taxon>Clostridia</taxon>
        <taxon>Eubacteriales</taxon>
        <taxon>Oscillospiraceae</taxon>
        <taxon>Ruminococcus</taxon>
    </lineage>
</organism>
<proteinExistence type="predicted"/>
<evidence type="ECO:0000313" key="3">
    <source>
        <dbReference type="Proteomes" id="UP000021369"/>
    </source>
</evidence>
<keyword evidence="3" id="KW-1185">Reference proteome</keyword>
<dbReference type="AlphaFoldDB" id="A0A011VY15"/>
<name>A0A011VY15_RUMAL</name>
<feature type="transmembrane region" description="Helical" evidence="1">
    <location>
        <begin position="51"/>
        <end position="72"/>
    </location>
</feature>
<dbReference type="EMBL" id="JEOB01000002">
    <property type="protein sequence ID" value="EXM40176.1"/>
    <property type="molecule type" value="Genomic_DNA"/>
</dbReference>
<dbReference type="Proteomes" id="UP000021369">
    <property type="component" value="Unassembled WGS sequence"/>
</dbReference>
<accession>A0A011VY15</accession>
<gene>
    <name evidence="2" type="ORF">RASY3_07255</name>
</gene>
<keyword evidence="1" id="KW-0472">Membrane</keyword>
<comment type="caution">
    <text evidence="2">The sequence shown here is derived from an EMBL/GenBank/DDBJ whole genome shotgun (WGS) entry which is preliminary data.</text>
</comment>
<keyword evidence="1" id="KW-0812">Transmembrane</keyword>